<evidence type="ECO:0000313" key="2">
    <source>
        <dbReference type="Proteomes" id="UP000207737"/>
    </source>
</evidence>
<accession>A0A0N7E0S4</accession>
<evidence type="ECO:0000313" key="1">
    <source>
        <dbReference type="EMBL" id="ALA12172.1"/>
    </source>
</evidence>
<organism evidence="1 2">
    <name type="scientific">Staphylococcus phage phiJB</name>
    <dbReference type="NCBI Taxonomy" id="1698421"/>
    <lineage>
        <taxon>Viruses</taxon>
        <taxon>Duplodnaviria</taxon>
        <taxon>Heunggongvirae</taxon>
        <taxon>Uroviricota</taxon>
        <taxon>Caudoviricetes</taxon>
        <taxon>Azeredovirinae</taxon>
        <taxon>Phietavirus</taxon>
        <taxon>Phietavirus JB</taxon>
    </lineage>
</organism>
<name>A0A0N7E0S4_9CAUD</name>
<dbReference type="RefSeq" id="YP_009188690.1">
    <property type="nucleotide sequence ID" value="NC_028669.1"/>
</dbReference>
<dbReference type="GeneID" id="26516994"/>
<dbReference type="KEGG" id="vg:26516994"/>
<dbReference type="EMBL" id="KT344895">
    <property type="protein sequence ID" value="ALA12172.1"/>
    <property type="molecule type" value="Genomic_DNA"/>
</dbReference>
<keyword evidence="2" id="KW-1185">Reference proteome</keyword>
<proteinExistence type="predicted"/>
<sequence length="38" mass="4372">MNRLRIIKIALLIVILAEEIRNAMHAVKVEKILKSPFS</sequence>
<gene>
    <name evidence="1" type="ORF">phiJB_ORF18</name>
</gene>
<dbReference type="Proteomes" id="UP000207737">
    <property type="component" value="Segment"/>
</dbReference>
<protein>
    <submittedName>
        <fullName evidence="1">Uncharacterized protein</fullName>
    </submittedName>
</protein>
<reference evidence="1" key="1">
    <citation type="journal article" date="2016" name="J. Gen. Virol.">
        <title>Molecular characterization of a new efficiently transducing bacteriophage identified in meticillin-resistant Staphylococcus aureus.</title>
        <authorList>
            <person name="Varga M."/>
            <person name="Pantucek R."/>
            <person name="Ruzickova V."/>
            <person name="Doskar J."/>
        </authorList>
    </citation>
    <scope>NUCLEOTIDE SEQUENCE [LARGE SCALE GENOMIC DNA]</scope>
</reference>